<feature type="compositionally biased region" description="Low complexity" evidence="1">
    <location>
        <begin position="10"/>
        <end position="27"/>
    </location>
</feature>
<comment type="caution">
    <text evidence="3">The sequence shown here is derived from an EMBL/GenBank/DDBJ whole genome shotgun (WGS) entry which is preliminary data.</text>
</comment>
<gene>
    <name evidence="3" type="ORF">PIB30_048949</name>
</gene>
<evidence type="ECO:0000313" key="3">
    <source>
        <dbReference type="EMBL" id="MED6111059.1"/>
    </source>
</evidence>
<sequence>MASKGKGVARQPSSRTRGTSSRRQASQESERFETPIHAERGQILSERKVMHERTINFCGKQDTIREQIFARGWQFMYDPAIPINVSLVREFDVNRDRKNQPEVYIRGRKIPCHRREIEGVLGVPRLERKSEQRELGDKYDSDDLDLDEVMRVIGNDGATWPSVPGRINKKILNKEAWMWMKLAGMTMSLSGVMNIAMNDDPTKSKRQLLPFPMFITKWTERAGVPTYPGDEIFNVPKAQQFFPYGLWKEEREAAEDPIPPPMPSQVRPPFTHTDIPASSARSSPQPTRKELMRALQR</sequence>
<dbReference type="Pfam" id="PF20167">
    <property type="entry name" value="Transposase_32"/>
    <property type="match status" value="1"/>
</dbReference>
<dbReference type="Proteomes" id="UP001341840">
    <property type="component" value="Unassembled WGS sequence"/>
</dbReference>
<feature type="region of interest" description="Disordered" evidence="1">
    <location>
        <begin position="1"/>
        <end position="40"/>
    </location>
</feature>
<accession>A0ABU6QGR1</accession>
<feature type="compositionally biased region" description="Basic and acidic residues" evidence="1">
    <location>
        <begin position="28"/>
        <end position="40"/>
    </location>
</feature>
<name>A0ABU6QGR1_9FABA</name>
<evidence type="ECO:0000256" key="1">
    <source>
        <dbReference type="SAM" id="MobiDB-lite"/>
    </source>
</evidence>
<feature type="compositionally biased region" description="Basic and acidic residues" evidence="1">
    <location>
        <begin position="287"/>
        <end position="297"/>
    </location>
</feature>
<proteinExistence type="predicted"/>
<keyword evidence="4" id="KW-1185">Reference proteome</keyword>
<evidence type="ECO:0000313" key="4">
    <source>
        <dbReference type="Proteomes" id="UP001341840"/>
    </source>
</evidence>
<reference evidence="3 4" key="1">
    <citation type="journal article" date="2023" name="Plants (Basel)">
        <title>Bridging the Gap: Combining Genomics and Transcriptomics Approaches to Understand Stylosanthes scabra, an Orphan Legume from the Brazilian Caatinga.</title>
        <authorList>
            <person name="Ferreira-Neto J.R.C."/>
            <person name="da Silva M.D."/>
            <person name="Binneck E."/>
            <person name="de Melo N.F."/>
            <person name="da Silva R.H."/>
            <person name="de Melo A.L.T.M."/>
            <person name="Pandolfi V."/>
            <person name="Bustamante F.O."/>
            <person name="Brasileiro-Vidal A.C."/>
            <person name="Benko-Iseppon A.M."/>
        </authorList>
    </citation>
    <scope>NUCLEOTIDE SEQUENCE [LARGE SCALE GENOMIC DNA]</scope>
    <source>
        <tissue evidence="3">Leaves</tissue>
    </source>
</reference>
<feature type="domain" description="Putative plant transposon protein" evidence="2">
    <location>
        <begin position="70"/>
        <end position="225"/>
    </location>
</feature>
<evidence type="ECO:0000259" key="2">
    <source>
        <dbReference type="Pfam" id="PF20167"/>
    </source>
</evidence>
<dbReference type="EMBL" id="JASCZI010000325">
    <property type="protein sequence ID" value="MED6111059.1"/>
    <property type="molecule type" value="Genomic_DNA"/>
</dbReference>
<protein>
    <recommendedName>
        <fullName evidence="2">Putative plant transposon protein domain-containing protein</fullName>
    </recommendedName>
</protein>
<dbReference type="InterPro" id="IPR046796">
    <property type="entry name" value="Transposase_32_dom"/>
</dbReference>
<organism evidence="3 4">
    <name type="scientific">Stylosanthes scabra</name>
    <dbReference type="NCBI Taxonomy" id="79078"/>
    <lineage>
        <taxon>Eukaryota</taxon>
        <taxon>Viridiplantae</taxon>
        <taxon>Streptophyta</taxon>
        <taxon>Embryophyta</taxon>
        <taxon>Tracheophyta</taxon>
        <taxon>Spermatophyta</taxon>
        <taxon>Magnoliopsida</taxon>
        <taxon>eudicotyledons</taxon>
        <taxon>Gunneridae</taxon>
        <taxon>Pentapetalae</taxon>
        <taxon>rosids</taxon>
        <taxon>fabids</taxon>
        <taxon>Fabales</taxon>
        <taxon>Fabaceae</taxon>
        <taxon>Papilionoideae</taxon>
        <taxon>50 kb inversion clade</taxon>
        <taxon>dalbergioids sensu lato</taxon>
        <taxon>Dalbergieae</taxon>
        <taxon>Pterocarpus clade</taxon>
        <taxon>Stylosanthes</taxon>
    </lineage>
</organism>
<feature type="region of interest" description="Disordered" evidence="1">
    <location>
        <begin position="252"/>
        <end position="297"/>
    </location>
</feature>